<dbReference type="SUPFAM" id="SSF49785">
    <property type="entry name" value="Galactose-binding domain-like"/>
    <property type="match status" value="1"/>
</dbReference>
<evidence type="ECO:0000256" key="1">
    <source>
        <dbReference type="ARBA" id="ARBA00011073"/>
    </source>
</evidence>
<evidence type="ECO:0000313" key="10">
    <source>
        <dbReference type="EMBL" id="QYJ68462.1"/>
    </source>
</evidence>
<gene>
    <name evidence="10" type="ORF">K1I41_00845</name>
</gene>
<dbReference type="CDD" id="cd04842">
    <property type="entry name" value="Peptidases_S8_Kp43_protease"/>
    <property type="match status" value="1"/>
</dbReference>
<evidence type="ECO:0000256" key="4">
    <source>
        <dbReference type="ARBA" id="ARBA00022801"/>
    </source>
</evidence>
<dbReference type="PROSITE" id="PS51892">
    <property type="entry name" value="SUBTILASE"/>
    <property type="match status" value="1"/>
</dbReference>
<evidence type="ECO:0000259" key="8">
    <source>
        <dbReference type="Pfam" id="PF00082"/>
    </source>
</evidence>
<dbReference type="Gene3D" id="2.60.120.380">
    <property type="match status" value="1"/>
</dbReference>
<dbReference type="InterPro" id="IPR034058">
    <property type="entry name" value="TagA/B/C/D_pept_dom"/>
</dbReference>
<organism evidence="10 11">
    <name type="scientific">Flavobacterium litorale</name>
    <dbReference type="NCBI Taxonomy" id="2856519"/>
    <lineage>
        <taxon>Bacteria</taxon>
        <taxon>Pseudomonadati</taxon>
        <taxon>Bacteroidota</taxon>
        <taxon>Flavobacteriia</taxon>
        <taxon>Flavobacteriales</taxon>
        <taxon>Flavobacteriaceae</taxon>
        <taxon>Flavobacterium</taxon>
    </lineage>
</organism>
<evidence type="ECO:0000313" key="11">
    <source>
        <dbReference type="Proteomes" id="UP000825381"/>
    </source>
</evidence>
<evidence type="ECO:0000256" key="7">
    <source>
        <dbReference type="SAM" id="SignalP"/>
    </source>
</evidence>
<keyword evidence="5" id="KW-0720">Serine protease</keyword>
<dbReference type="NCBIfam" id="TIGR04183">
    <property type="entry name" value="Por_Secre_tail"/>
    <property type="match status" value="1"/>
</dbReference>
<dbReference type="EMBL" id="CP080429">
    <property type="protein sequence ID" value="QYJ68462.1"/>
    <property type="molecule type" value="Genomic_DNA"/>
</dbReference>
<evidence type="ECO:0000256" key="5">
    <source>
        <dbReference type="ARBA" id="ARBA00022825"/>
    </source>
</evidence>
<dbReference type="Gene3D" id="3.40.50.200">
    <property type="entry name" value="Peptidase S8/S53 domain"/>
    <property type="match status" value="1"/>
</dbReference>
<dbReference type="InterPro" id="IPR026444">
    <property type="entry name" value="Secre_tail"/>
</dbReference>
<dbReference type="Pfam" id="PF18962">
    <property type="entry name" value="Por_Secre_tail"/>
    <property type="match status" value="1"/>
</dbReference>
<dbReference type="PANTHER" id="PTHR43399:SF4">
    <property type="entry name" value="CELL WALL-ASSOCIATED PROTEASE"/>
    <property type="match status" value="1"/>
</dbReference>
<dbReference type="InterPro" id="IPR051048">
    <property type="entry name" value="Peptidase_S8/S53_subtilisin"/>
</dbReference>
<reference evidence="10 11" key="1">
    <citation type="submission" date="2021-07" db="EMBL/GenBank/DDBJ databases">
        <title>Flavobacterium WSW3-B6 sp.nov, isolated from seaweed.</title>
        <authorList>
            <person name="Muhammad N."/>
            <person name="Ho H."/>
            <person name="Lee Y.-J."/>
            <person name="Nguyen T."/>
            <person name="Ho J."/>
            <person name="Kim S.-G."/>
        </authorList>
    </citation>
    <scope>NUCLEOTIDE SEQUENCE [LARGE SCALE GENOMIC DNA]</scope>
    <source>
        <strain evidence="10 11">WSW3-B6</strain>
    </source>
</reference>
<sequence>MKKNTVKLFVLALTLGSSMIAFGQTAEEKAAIVKNYDLQKNEELYQRIKAKEDASYKRALELAELKGWALKKETKDGYTSILVGVDDNDQPIYIMPYNAGAATTARVNTINSGGLFGLNLNGQGMVLGIWEPGRVRTSHIDLAGAVTVMDGATFNGDNTDNGHATHVSGTMIGRGNNPSARGLAYQATLLAHDSFSDLSEALARANNGLLVSNHSYGVDFDIQPEWKKGAYDVAAAAWDEMLFQVPYYLPVFAAGNDRTGEENNIIVGDGNAKNLVTVAATLEVPIYTGPSSVQMSSFSSYGPTDDFRIKPDIGTKGVGVFSCYSQDNSDYATLQGTSMAAPGVAASLILMQQHYNELNGGFMLAATLKGLMIHTADEAGIAPGPDHRFGWGLINAAAATQLITADNAATTALIDERVMNQSAVYTRDITAGPTGSLKATISWREPEGNINNGIEDPTAPVLVNDLDIRITRDGETFFPWKLNNALNAVKEDNTVDNVEVVEILNPVHGGMYTVTVTHKGNLRNFTPQNYSLIISGANDLNSVSNKEVSKFGIYPNPAQDILNITLDNSLSGSNTHAILYDIQGRMVRDFGAAKTNLDVSGVGSGVYLLTVNVNNGAYTESKKVIIK</sequence>
<evidence type="ECO:0000256" key="2">
    <source>
        <dbReference type="ARBA" id="ARBA00022670"/>
    </source>
</evidence>
<evidence type="ECO:0000259" key="9">
    <source>
        <dbReference type="Pfam" id="PF18962"/>
    </source>
</evidence>
<dbReference type="PANTHER" id="PTHR43399">
    <property type="entry name" value="SUBTILISIN-RELATED"/>
    <property type="match status" value="1"/>
</dbReference>
<dbReference type="Proteomes" id="UP000825381">
    <property type="component" value="Chromosome"/>
</dbReference>
<keyword evidence="4" id="KW-0378">Hydrolase</keyword>
<dbReference type="PROSITE" id="PS00138">
    <property type="entry name" value="SUBTILASE_SER"/>
    <property type="match status" value="1"/>
</dbReference>
<accession>A0ABX8V7I5</accession>
<name>A0ABX8V7I5_9FLAO</name>
<feature type="domain" description="Peptidase S8/S53" evidence="8">
    <location>
        <begin position="123"/>
        <end position="392"/>
    </location>
</feature>
<dbReference type="InterPro" id="IPR008979">
    <property type="entry name" value="Galactose-bd-like_sf"/>
</dbReference>
<feature type="chain" id="PRO_5045973662" evidence="7">
    <location>
        <begin position="24"/>
        <end position="627"/>
    </location>
</feature>
<keyword evidence="11" id="KW-1185">Reference proteome</keyword>
<dbReference type="InterPro" id="IPR000209">
    <property type="entry name" value="Peptidase_S8/S53_dom"/>
</dbReference>
<feature type="signal peptide" evidence="7">
    <location>
        <begin position="1"/>
        <end position="23"/>
    </location>
</feature>
<dbReference type="RefSeq" id="WP_220640802.1">
    <property type="nucleotide sequence ID" value="NZ_CP080429.1"/>
</dbReference>
<dbReference type="InterPro" id="IPR023828">
    <property type="entry name" value="Peptidase_S8_Ser-AS"/>
</dbReference>
<comment type="similarity">
    <text evidence="1 6">Belongs to the peptidase S8 family.</text>
</comment>
<evidence type="ECO:0000256" key="3">
    <source>
        <dbReference type="ARBA" id="ARBA00022729"/>
    </source>
</evidence>
<evidence type="ECO:0000256" key="6">
    <source>
        <dbReference type="PROSITE-ProRule" id="PRU01240"/>
    </source>
</evidence>
<comment type="caution">
    <text evidence="6">Lacks conserved residue(s) required for the propagation of feature annotation.</text>
</comment>
<dbReference type="SUPFAM" id="SSF52743">
    <property type="entry name" value="Subtilisin-like"/>
    <property type="match status" value="1"/>
</dbReference>
<dbReference type="InterPro" id="IPR036852">
    <property type="entry name" value="Peptidase_S8/S53_dom_sf"/>
</dbReference>
<keyword evidence="3 7" id="KW-0732">Signal</keyword>
<proteinExistence type="inferred from homology"/>
<keyword evidence="2" id="KW-0645">Protease</keyword>
<protein>
    <submittedName>
        <fullName evidence="10">S8 family serine peptidase</fullName>
    </submittedName>
</protein>
<dbReference type="Pfam" id="PF00082">
    <property type="entry name" value="Peptidase_S8"/>
    <property type="match status" value="1"/>
</dbReference>
<feature type="domain" description="Secretion system C-terminal sorting" evidence="9">
    <location>
        <begin position="553"/>
        <end position="626"/>
    </location>
</feature>